<dbReference type="InterPro" id="IPR017441">
    <property type="entry name" value="Protein_kinase_ATP_BS"/>
</dbReference>
<keyword evidence="12 16" id="KW-0472">Membrane</keyword>
<feature type="transmembrane region" description="Helical" evidence="16">
    <location>
        <begin position="65"/>
        <end position="84"/>
    </location>
</feature>
<dbReference type="EC" id="2.7.11.30" evidence="3"/>
<keyword evidence="20" id="KW-1185">Reference proteome</keyword>
<dbReference type="Gene3D" id="3.30.200.20">
    <property type="entry name" value="Phosphorylase Kinase, domain 1"/>
    <property type="match status" value="1"/>
</dbReference>
<keyword evidence="8 15" id="KW-0547">Nucleotide-binding</keyword>
<dbReference type="Pfam" id="PF08515">
    <property type="entry name" value="TGF_beta_GS"/>
    <property type="match status" value="1"/>
</dbReference>
<dbReference type="Gene3D" id="1.10.510.10">
    <property type="entry name" value="Transferase(Phosphotransferase) domain 1"/>
    <property type="match status" value="1"/>
</dbReference>
<keyword evidence="14" id="KW-0464">Manganese</keyword>
<protein>
    <recommendedName>
        <fullName evidence="3">receptor protein serine/threonine kinase</fullName>
        <ecNumber evidence="3">2.7.11.30</ecNumber>
    </recommendedName>
</protein>
<comment type="subcellular location">
    <subcellularLocation>
        <location evidence="1">Membrane</location>
        <topology evidence="1">Single-pass type I membrane protein</topology>
    </subcellularLocation>
</comment>
<sequence length="366" mass="42114">MLIEGKEEAVKSCLSPSQMKGQVFCYSSRNVSKRNCCFTDFCNNATLHLSPERPTGGNSWSNLELVMVILVPVCLLCVSVLLWVHTLHGQHCIYRTANTSEMEEPLDDQMSPDKRLKELIFDMSTSGSGSGLPLLVQRTIARTIVLQESIGKGRFGEVWRGKWRGEDVAVKIFWSRDERSWFREVEMYQTIMLRHENLLGFIAADNKDNGSWTQLWLVSEYHEHGSMFDYLNRYMAPEVLDDTININTFESFKRADIYSLGLVFWEMAWRCPVTGIYEDYQLPYYDMVASDPSAEDMKRIVCDQKLRPSIPNQWQSCEALRVMGKIMRECWYANAAARLTALRIKKTVSQMTIIMNGKDSLASRLT</sequence>
<dbReference type="InterPro" id="IPR003605">
    <property type="entry name" value="GS_dom"/>
</dbReference>
<evidence type="ECO:0000313" key="20">
    <source>
        <dbReference type="Proteomes" id="UP001152803"/>
    </source>
</evidence>
<dbReference type="Pfam" id="PF07714">
    <property type="entry name" value="PK_Tyr_Ser-Thr"/>
    <property type="match status" value="1"/>
</dbReference>
<evidence type="ECO:0000256" key="13">
    <source>
        <dbReference type="ARBA" id="ARBA00023170"/>
    </source>
</evidence>
<keyword evidence="4" id="KW-0723">Serine/threonine-protein kinase</keyword>
<evidence type="ECO:0000256" key="8">
    <source>
        <dbReference type="ARBA" id="ARBA00022741"/>
    </source>
</evidence>
<keyword evidence="11 16" id="KW-1133">Transmembrane helix</keyword>
<evidence type="ECO:0000256" key="16">
    <source>
        <dbReference type="SAM" id="Phobius"/>
    </source>
</evidence>
<comment type="similarity">
    <text evidence="2">Belongs to the protein kinase superfamily. TKL Ser/Thr protein kinase family. TGFB receptor subfamily.</text>
</comment>
<evidence type="ECO:0000256" key="14">
    <source>
        <dbReference type="ARBA" id="ARBA00023211"/>
    </source>
</evidence>
<dbReference type="InterPro" id="IPR000333">
    <property type="entry name" value="TGFB_receptor"/>
</dbReference>
<evidence type="ECO:0000256" key="15">
    <source>
        <dbReference type="PROSITE-ProRule" id="PRU10141"/>
    </source>
</evidence>
<feature type="domain" description="GS" evidence="18">
    <location>
        <begin position="114"/>
        <end position="143"/>
    </location>
</feature>
<dbReference type="PANTHER" id="PTHR23255:SF58">
    <property type="entry name" value="ACTIVIN RECEPTOR TYPE-1C"/>
    <property type="match status" value="1"/>
</dbReference>
<keyword evidence="9" id="KW-0418">Kinase</keyword>
<feature type="binding site" evidence="15">
    <location>
        <position position="171"/>
    </location>
    <ligand>
        <name>ATP</name>
        <dbReference type="ChEBI" id="CHEBI:30616"/>
    </ligand>
</feature>
<keyword evidence="13" id="KW-0675">Receptor</keyword>
<proteinExistence type="inferred from homology"/>
<evidence type="ECO:0000256" key="9">
    <source>
        <dbReference type="ARBA" id="ARBA00022777"/>
    </source>
</evidence>
<dbReference type="EMBL" id="JAFJMO010000003">
    <property type="protein sequence ID" value="KAJ8282386.1"/>
    <property type="molecule type" value="Genomic_DNA"/>
</dbReference>
<comment type="caution">
    <text evidence="19">The sequence shown here is derived from an EMBL/GenBank/DDBJ whole genome shotgun (WGS) entry which is preliminary data.</text>
</comment>
<dbReference type="PROSITE" id="PS00107">
    <property type="entry name" value="PROTEIN_KINASE_ATP"/>
    <property type="match status" value="1"/>
</dbReference>
<dbReference type="PROSITE" id="PS51256">
    <property type="entry name" value="GS"/>
    <property type="match status" value="1"/>
</dbReference>
<evidence type="ECO:0000256" key="2">
    <source>
        <dbReference type="ARBA" id="ARBA00009605"/>
    </source>
</evidence>
<evidence type="ECO:0000256" key="11">
    <source>
        <dbReference type="ARBA" id="ARBA00022989"/>
    </source>
</evidence>
<organism evidence="19 20">
    <name type="scientific">Conger conger</name>
    <name type="common">Conger eel</name>
    <name type="synonym">Muraena conger</name>
    <dbReference type="NCBI Taxonomy" id="82655"/>
    <lineage>
        <taxon>Eukaryota</taxon>
        <taxon>Metazoa</taxon>
        <taxon>Chordata</taxon>
        <taxon>Craniata</taxon>
        <taxon>Vertebrata</taxon>
        <taxon>Euteleostomi</taxon>
        <taxon>Actinopterygii</taxon>
        <taxon>Neopterygii</taxon>
        <taxon>Teleostei</taxon>
        <taxon>Anguilliformes</taxon>
        <taxon>Congridae</taxon>
        <taxon>Conger</taxon>
    </lineage>
</organism>
<feature type="domain" description="Protein kinase" evidence="17">
    <location>
        <begin position="144"/>
        <end position="366"/>
    </location>
</feature>
<gene>
    <name evidence="19" type="ORF">COCON_G00049050</name>
</gene>
<dbReference type="GO" id="GO:0005886">
    <property type="term" value="C:plasma membrane"/>
    <property type="evidence" value="ECO:0007669"/>
    <property type="project" value="TreeGrafter"/>
</dbReference>
<dbReference type="InterPro" id="IPR001245">
    <property type="entry name" value="Ser-Thr/Tyr_kinase_cat_dom"/>
</dbReference>
<accession>A0A9Q1DV89</accession>
<evidence type="ECO:0000256" key="6">
    <source>
        <dbReference type="ARBA" id="ARBA00022692"/>
    </source>
</evidence>
<evidence type="ECO:0000259" key="18">
    <source>
        <dbReference type="PROSITE" id="PS51256"/>
    </source>
</evidence>
<evidence type="ECO:0000256" key="5">
    <source>
        <dbReference type="ARBA" id="ARBA00022679"/>
    </source>
</evidence>
<dbReference type="AlphaFoldDB" id="A0A9Q1DV89"/>
<dbReference type="GO" id="GO:0071363">
    <property type="term" value="P:cellular response to growth factor stimulus"/>
    <property type="evidence" value="ECO:0007669"/>
    <property type="project" value="TreeGrafter"/>
</dbReference>
<keyword evidence="10 15" id="KW-0067">ATP-binding</keyword>
<dbReference type="SUPFAM" id="SSF56112">
    <property type="entry name" value="Protein kinase-like (PK-like)"/>
    <property type="match status" value="1"/>
</dbReference>
<dbReference type="PROSITE" id="PS50011">
    <property type="entry name" value="PROTEIN_KINASE_DOM"/>
    <property type="match status" value="1"/>
</dbReference>
<dbReference type="GO" id="GO:0043235">
    <property type="term" value="C:receptor complex"/>
    <property type="evidence" value="ECO:0007669"/>
    <property type="project" value="TreeGrafter"/>
</dbReference>
<dbReference type="PANTHER" id="PTHR23255">
    <property type="entry name" value="TRANSFORMING GROWTH FACTOR-BETA RECEPTOR TYPE I AND II"/>
    <property type="match status" value="1"/>
</dbReference>
<dbReference type="FunFam" id="3.30.200.20:FF:000023">
    <property type="entry name" value="Receptor protein serine/threonine kinase"/>
    <property type="match status" value="1"/>
</dbReference>
<keyword evidence="6 16" id="KW-0812">Transmembrane</keyword>
<evidence type="ECO:0000256" key="3">
    <source>
        <dbReference type="ARBA" id="ARBA00012401"/>
    </source>
</evidence>
<keyword evidence="7" id="KW-0732">Signal</keyword>
<dbReference type="Proteomes" id="UP001152803">
    <property type="component" value="Unassembled WGS sequence"/>
</dbReference>
<dbReference type="InterPro" id="IPR011009">
    <property type="entry name" value="Kinase-like_dom_sf"/>
</dbReference>
<dbReference type="SMART" id="SM00467">
    <property type="entry name" value="GS"/>
    <property type="match status" value="1"/>
</dbReference>
<reference evidence="19" key="1">
    <citation type="journal article" date="2023" name="Science">
        <title>Genome structures resolve the early diversification of teleost fishes.</title>
        <authorList>
            <person name="Parey E."/>
            <person name="Louis A."/>
            <person name="Montfort J."/>
            <person name="Bouchez O."/>
            <person name="Roques C."/>
            <person name="Iampietro C."/>
            <person name="Lluch J."/>
            <person name="Castinel A."/>
            <person name="Donnadieu C."/>
            <person name="Desvignes T."/>
            <person name="Floi Bucao C."/>
            <person name="Jouanno E."/>
            <person name="Wen M."/>
            <person name="Mejri S."/>
            <person name="Dirks R."/>
            <person name="Jansen H."/>
            <person name="Henkel C."/>
            <person name="Chen W.J."/>
            <person name="Zahm M."/>
            <person name="Cabau C."/>
            <person name="Klopp C."/>
            <person name="Thompson A.W."/>
            <person name="Robinson-Rechavi M."/>
            <person name="Braasch I."/>
            <person name="Lecointre G."/>
            <person name="Bobe J."/>
            <person name="Postlethwait J.H."/>
            <person name="Berthelot C."/>
            <person name="Roest Crollius H."/>
            <person name="Guiguen Y."/>
        </authorList>
    </citation>
    <scope>NUCLEOTIDE SEQUENCE</scope>
    <source>
        <strain evidence="19">Concon-B</strain>
    </source>
</reference>
<evidence type="ECO:0000256" key="4">
    <source>
        <dbReference type="ARBA" id="ARBA00022527"/>
    </source>
</evidence>
<dbReference type="GO" id="GO:0004675">
    <property type="term" value="F:transmembrane receptor protein serine/threonine kinase activity"/>
    <property type="evidence" value="ECO:0007669"/>
    <property type="project" value="UniProtKB-EC"/>
</dbReference>
<evidence type="ECO:0000256" key="10">
    <source>
        <dbReference type="ARBA" id="ARBA00022840"/>
    </source>
</evidence>
<dbReference type="InterPro" id="IPR000719">
    <property type="entry name" value="Prot_kinase_dom"/>
</dbReference>
<dbReference type="GO" id="GO:0005524">
    <property type="term" value="F:ATP binding"/>
    <property type="evidence" value="ECO:0007669"/>
    <property type="project" value="UniProtKB-UniRule"/>
</dbReference>
<keyword evidence="5" id="KW-0808">Transferase</keyword>
<evidence type="ECO:0000256" key="12">
    <source>
        <dbReference type="ARBA" id="ARBA00023136"/>
    </source>
</evidence>
<evidence type="ECO:0000259" key="17">
    <source>
        <dbReference type="PROSITE" id="PS50011"/>
    </source>
</evidence>
<name>A0A9Q1DV89_CONCO</name>
<evidence type="ECO:0000256" key="1">
    <source>
        <dbReference type="ARBA" id="ARBA00004479"/>
    </source>
</evidence>
<evidence type="ECO:0000256" key="7">
    <source>
        <dbReference type="ARBA" id="ARBA00022729"/>
    </source>
</evidence>
<evidence type="ECO:0000313" key="19">
    <source>
        <dbReference type="EMBL" id="KAJ8282386.1"/>
    </source>
</evidence>
<dbReference type="OrthoDB" id="69842at2759"/>